<feature type="region of interest" description="Disordered" evidence="1">
    <location>
        <begin position="99"/>
        <end position="122"/>
    </location>
</feature>
<comment type="caution">
    <text evidence="2">The sequence shown here is derived from an EMBL/GenBank/DDBJ whole genome shotgun (WGS) entry which is preliminary data.</text>
</comment>
<organism evidence="2 3">
    <name type="scientific">Streptomyces hesseae</name>
    <dbReference type="NCBI Taxonomy" id="3075519"/>
    <lineage>
        <taxon>Bacteria</taxon>
        <taxon>Bacillati</taxon>
        <taxon>Actinomycetota</taxon>
        <taxon>Actinomycetes</taxon>
        <taxon>Kitasatosporales</taxon>
        <taxon>Streptomycetaceae</taxon>
        <taxon>Streptomyces</taxon>
    </lineage>
</organism>
<dbReference type="Proteomes" id="UP001180531">
    <property type="component" value="Unassembled WGS sequence"/>
</dbReference>
<dbReference type="Pfam" id="PF20117">
    <property type="entry name" value="DUF6507"/>
    <property type="match status" value="1"/>
</dbReference>
<gene>
    <name evidence="2" type="ORF">RM609_25365</name>
</gene>
<evidence type="ECO:0000313" key="2">
    <source>
        <dbReference type="EMBL" id="MDT0452391.1"/>
    </source>
</evidence>
<evidence type="ECO:0000313" key="3">
    <source>
        <dbReference type="Proteomes" id="UP001180531"/>
    </source>
</evidence>
<proteinExistence type="predicted"/>
<sequence>MSRWDIKPDGVRGVVGKTAEIAGKLASQATSYVGHVESAAGHAGRLAGPCDAGEGLVGMALMAYANHATPELTHIAVRAKKSLQGAVDATTAYAQGDMEMAATTQRTASQAPTPEELGGPKK</sequence>
<dbReference type="RefSeq" id="WP_311613867.1">
    <property type="nucleotide sequence ID" value="NZ_JAVRFI010000019.1"/>
</dbReference>
<name>A0ABU2STY6_9ACTN</name>
<feature type="compositionally biased region" description="Polar residues" evidence="1">
    <location>
        <begin position="102"/>
        <end position="112"/>
    </location>
</feature>
<dbReference type="EMBL" id="JAVRFI010000019">
    <property type="protein sequence ID" value="MDT0452391.1"/>
    <property type="molecule type" value="Genomic_DNA"/>
</dbReference>
<evidence type="ECO:0000256" key="1">
    <source>
        <dbReference type="SAM" id="MobiDB-lite"/>
    </source>
</evidence>
<accession>A0ABU2STY6</accession>
<reference evidence="2" key="1">
    <citation type="submission" date="2024-05" db="EMBL/GenBank/DDBJ databases">
        <title>30 novel species of actinomycetes from the DSMZ collection.</title>
        <authorList>
            <person name="Nouioui I."/>
        </authorList>
    </citation>
    <scope>NUCLEOTIDE SEQUENCE</scope>
    <source>
        <strain evidence="2">DSM 40473</strain>
    </source>
</reference>
<dbReference type="InterPro" id="IPR045436">
    <property type="entry name" value="DUF6507"/>
</dbReference>
<keyword evidence="3" id="KW-1185">Reference proteome</keyword>
<protein>
    <submittedName>
        <fullName evidence="2">DUF6507 family protein</fullName>
    </submittedName>
</protein>